<dbReference type="FunCoup" id="A0A1B4XDT8">
    <property type="interactions" value="539"/>
</dbReference>
<gene>
    <name evidence="8" type="primary">hemC</name>
    <name evidence="11" type="ORF">SCL_0642</name>
</gene>
<dbReference type="UniPathway" id="UPA00251">
    <property type="reaction ID" value="UER00319"/>
</dbReference>
<dbReference type="InterPro" id="IPR022418">
    <property type="entry name" value="Porphobilinogen_deaminase_C"/>
</dbReference>
<dbReference type="Pfam" id="PF01379">
    <property type="entry name" value="Porphobil_deam"/>
    <property type="match status" value="1"/>
</dbReference>
<dbReference type="NCBIfam" id="TIGR00212">
    <property type="entry name" value="hemC"/>
    <property type="match status" value="1"/>
</dbReference>
<dbReference type="GO" id="GO:0005737">
    <property type="term" value="C:cytoplasm"/>
    <property type="evidence" value="ECO:0007669"/>
    <property type="project" value="UniProtKB-UniRule"/>
</dbReference>
<evidence type="ECO:0000259" key="9">
    <source>
        <dbReference type="Pfam" id="PF01379"/>
    </source>
</evidence>
<dbReference type="InParanoid" id="A0A1B4XDT8"/>
<dbReference type="PRINTS" id="PR00151">
    <property type="entry name" value="PORPHBDMNASE"/>
</dbReference>
<evidence type="ECO:0000256" key="7">
    <source>
        <dbReference type="ARBA" id="ARBA00048169"/>
    </source>
</evidence>
<keyword evidence="12" id="KW-1185">Reference proteome</keyword>
<protein>
    <recommendedName>
        <fullName evidence="8">Porphobilinogen deaminase</fullName>
        <shortName evidence="8">PBG</shortName>
        <ecNumber evidence="8">2.5.1.61</ecNumber>
    </recommendedName>
    <alternativeName>
        <fullName evidence="8">Hydroxymethylbilane synthase</fullName>
        <shortName evidence="8">HMBS</shortName>
    </alternativeName>
    <alternativeName>
        <fullName evidence="8">Pre-uroporphyrinogen synthase</fullName>
    </alternativeName>
</protein>
<evidence type="ECO:0000256" key="5">
    <source>
        <dbReference type="ARBA" id="ARBA00022679"/>
    </source>
</evidence>
<sequence>MKTLRLGTRKSQLALWQAHYVRDALERHHPGLKVELVTMTTEGDRILDRSLAQVGGKGLFIKELETGLLENRTDIAVHSLKDVTATLPDGLHLATICKREDPRDAFISNKYPTLASLPRGARVGTSSLRRQCQLREAFPQLEIATLRGNVNTRLAKLDAGEYDAIILAVAGIKRLGMEARIRERLDPAVSLPAVGQGAVCIECRVDDRATHELLAPLNHRATQTCVAAERSMNAHLEGGCQVPIGGFAELHGEELHLRGMVGEPDGSRLLRAEIRGPAAQAEQLGERLAQQLLAQGAREILDKVYGRA</sequence>
<dbReference type="PANTHER" id="PTHR11557">
    <property type="entry name" value="PORPHOBILINOGEN DEAMINASE"/>
    <property type="match status" value="1"/>
</dbReference>
<dbReference type="InterPro" id="IPR036803">
    <property type="entry name" value="Porphobilinogen_deaminase_C_sf"/>
</dbReference>
<dbReference type="FunFam" id="3.40.190.10:FF:000004">
    <property type="entry name" value="Porphobilinogen deaminase"/>
    <property type="match status" value="1"/>
</dbReference>
<evidence type="ECO:0000313" key="12">
    <source>
        <dbReference type="Proteomes" id="UP000243180"/>
    </source>
</evidence>
<dbReference type="GO" id="GO:0006782">
    <property type="term" value="P:protoporphyrinogen IX biosynthetic process"/>
    <property type="evidence" value="ECO:0007669"/>
    <property type="project" value="UniProtKB-UniRule"/>
</dbReference>
<dbReference type="PANTHER" id="PTHR11557:SF0">
    <property type="entry name" value="PORPHOBILINOGEN DEAMINASE"/>
    <property type="match status" value="1"/>
</dbReference>
<evidence type="ECO:0000256" key="8">
    <source>
        <dbReference type="HAMAP-Rule" id="MF_00260"/>
    </source>
</evidence>
<comment type="similarity">
    <text evidence="3 8">Belongs to the HMBS family.</text>
</comment>
<evidence type="ECO:0000313" key="11">
    <source>
        <dbReference type="EMBL" id="BAV32964.1"/>
    </source>
</evidence>
<dbReference type="EMBL" id="AP014879">
    <property type="protein sequence ID" value="BAV32964.1"/>
    <property type="molecule type" value="Genomic_DNA"/>
</dbReference>
<evidence type="ECO:0000256" key="3">
    <source>
        <dbReference type="ARBA" id="ARBA00005638"/>
    </source>
</evidence>
<dbReference type="SUPFAM" id="SSF54782">
    <property type="entry name" value="Porphobilinogen deaminase (hydroxymethylbilane synthase), C-terminal domain"/>
    <property type="match status" value="1"/>
</dbReference>
<dbReference type="InterPro" id="IPR022419">
    <property type="entry name" value="Porphobilin_deaminase_cofac_BS"/>
</dbReference>
<keyword evidence="5 8" id="KW-0808">Transferase</keyword>
<dbReference type="AlphaFoldDB" id="A0A1B4XDT8"/>
<dbReference type="FunFam" id="3.40.190.10:FF:000005">
    <property type="entry name" value="Porphobilinogen deaminase"/>
    <property type="match status" value="1"/>
</dbReference>
<comment type="function">
    <text evidence="1 8">Tetrapolymerization of the monopyrrole PBG into the hydroxymethylbilane pre-uroporphyrinogen in several discrete steps.</text>
</comment>
<dbReference type="Proteomes" id="UP000243180">
    <property type="component" value="Chromosome"/>
</dbReference>
<dbReference type="PROSITE" id="PS00533">
    <property type="entry name" value="PORPHOBILINOGEN_DEAM"/>
    <property type="match status" value="1"/>
</dbReference>
<dbReference type="RefSeq" id="WP_096359877.1">
    <property type="nucleotide sequence ID" value="NZ_AP014879.1"/>
</dbReference>
<dbReference type="KEGG" id="slim:SCL_0642"/>
<dbReference type="HAMAP" id="MF_00260">
    <property type="entry name" value="Porphobil_deam"/>
    <property type="match status" value="1"/>
</dbReference>
<comment type="miscellaneous">
    <text evidence="8">The porphobilinogen subunits are added to the dipyrromethane group.</text>
</comment>
<accession>A0A1B4XDT8</accession>
<dbReference type="Gene3D" id="3.30.160.40">
    <property type="entry name" value="Porphobilinogen deaminase, C-terminal domain"/>
    <property type="match status" value="1"/>
</dbReference>
<evidence type="ECO:0000259" key="10">
    <source>
        <dbReference type="Pfam" id="PF03900"/>
    </source>
</evidence>
<dbReference type="FunFam" id="3.30.160.40:FF:000002">
    <property type="entry name" value="Porphobilinogen deaminase"/>
    <property type="match status" value="1"/>
</dbReference>
<dbReference type="GO" id="GO:0004418">
    <property type="term" value="F:hydroxymethylbilane synthase activity"/>
    <property type="evidence" value="ECO:0007669"/>
    <property type="project" value="UniProtKB-UniRule"/>
</dbReference>
<feature type="modified residue" description="S-(dipyrrolylmethanemethyl)cysteine" evidence="8">
    <location>
        <position position="240"/>
    </location>
</feature>
<comment type="pathway">
    <text evidence="2">Porphyrin-containing compound metabolism; protoporphyrin-IX biosynthesis; coproporphyrinogen-III from 5-aminolevulinate: step 2/4.</text>
</comment>
<dbReference type="SUPFAM" id="SSF53850">
    <property type="entry name" value="Periplasmic binding protein-like II"/>
    <property type="match status" value="1"/>
</dbReference>
<evidence type="ECO:0000256" key="1">
    <source>
        <dbReference type="ARBA" id="ARBA00002869"/>
    </source>
</evidence>
<evidence type="ECO:0000256" key="4">
    <source>
        <dbReference type="ARBA" id="ARBA00011245"/>
    </source>
</evidence>
<feature type="domain" description="Porphobilinogen deaminase C-terminal" evidence="10">
    <location>
        <begin position="224"/>
        <end position="293"/>
    </location>
</feature>
<organism evidence="11 12">
    <name type="scientific">Sulfuricaulis limicola</name>
    <dbReference type="NCBI Taxonomy" id="1620215"/>
    <lineage>
        <taxon>Bacteria</taxon>
        <taxon>Pseudomonadati</taxon>
        <taxon>Pseudomonadota</taxon>
        <taxon>Gammaproteobacteria</taxon>
        <taxon>Acidiferrobacterales</taxon>
        <taxon>Acidiferrobacteraceae</taxon>
        <taxon>Sulfuricaulis</taxon>
    </lineage>
</organism>
<dbReference type="InterPro" id="IPR000860">
    <property type="entry name" value="HemC"/>
</dbReference>
<dbReference type="EC" id="2.5.1.61" evidence="8"/>
<name>A0A1B4XDT8_9GAMM</name>
<dbReference type="Gene3D" id="3.40.190.10">
    <property type="entry name" value="Periplasmic binding protein-like II"/>
    <property type="match status" value="2"/>
</dbReference>
<comment type="cofactor">
    <cofactor evidence="8">
        <name>dipyrromethane</name>
        <dbReference type="ChEBI" id="CHEBI:60342"/>
    </cofactor>
    <text evidence="8">Binds 1 dipyrromethane group covalently.</text>
</comment>
<comment type="subunit">
    <text evidence="4 8">Monomer.</text>
</comment>
<dbReference type="PIRSF" id="PIRSF001438">
    <property type="entry name" value="4pyrrol_synth_OHMeBilane_synth"/>
    <property type="match status" value="1"/>
</dbReference>
<dbReference type="OrthoDB" id="9810298at2"/>
<proteinExistence type="inferred from homology"/>
<dbReference type="Pfam" id="PF03900">
    <property type="entry name" value="Porphobil_deamC"/>
    <property type="match status" value="1"/>
</dbReference>
<reference evidence="11 12" key="1">
    <citation type="submission" date="2015-05" db="EMBL/GenBank/DDBJ databases">
        <title>Complete genome sequence of a sulfur-oxidizing gammaproteobacterium strain HA5.</title>
        <authorList>
            <person name="Miura A."/>
            <person name="Kojima H."/>
            <person name="Fukui M."/>
        </authorList>
    </citation>
    <scope>NUCLEOTIDE SEQUENCE [LARGE SCALE GENOMIC DNA]</scope>
    <source>
        <strain evidence="11 12">HA5</strain>
    </source>
</reference>
<feature type="domain" description="Porphobilinogen deaminase N-terminal" evidence="9">
    <location>
        <begin position="4"/>
        <end position="211"/>
    </location>
</feature>
<keyword evidence="6 8" id="KW-0627">Porphyrin biosynthesis</keyword>
<evidence type="ECO:0000256" key="2">
    <source>
        <dbReference type="ARBA" id="ARBA00004735"/>
    </source>
</evidence>
<dbReference type="InterPro" id="IPR022417">
    <property type="entry name" value="Porphobilin_deaminase_N"/>
</dbReference>
<evidence type="ECO:0000256" key="6">
    <source>
        <dbReference type="ARBA" id="ARBA00023244"/>
    </source>
</evidence>
<dbReference type="CDD" id="cd13646">
    <property type="entry name" value="PBP2_EcHMBS_like"/>
    <property type="match status" value="1"/>
</dbReference>
<comment type="catalytic activity">
    <reaction evidence="7 8">
        <text>4 porphobilinogen + H2O = hydroxymethylbilane + 4 NH4(+)</text>
        <dbReference type="Rhea" id="RHEA:13185"/>
        <dbReference type="ChEBI" id="CHEBI:15377"/>
        <dbReference type="ChEBI" id="CHEBI:28938"/>
        <dbReference type="ChEBI" id="CHEBI:57845"/>
        <dbReference type="ChEBI" id="CHEBI:58126"/>
        <dbReference type="EC" id="2.5.1.61"/>
    </reaction>
</comment>